<dbReference type="RefSeq" id="WP_188589078.1">
    <property type="nucleotide sequence ID" value="NZ_BMGC01000084.1"/>
</dbReference>
<keyword evidence="1" id="KW-0547">Nucleotide-binding</keyword>
<dbReference type="PROSITE" id="PS51194">
    <property type="entry name" value="HELICASE_CTER"/>
    <property type="match status" value="1"/>
</dbReference>
<name>A0A916TK12_9ACTN</name>
<gene>
    <name evidence="9" type="ORF">GCM10011489_39860</name>
</gene>
<dbReference type="GO" id="GO:0016787">
    <property type="term" value="F:hydrolase activity"/>
    <property type="evidence" value="ECO:0007669"/>
    <property type="project" value="UniProtKB-KW"/>
</dbReference>
<evidence type="ECO:0000256" key="1">
    <source>
        <dbReference type="ARBA" id="ARBA00022741"/>
    </source>
</evidence>
<dbReference type="GO" id="GO:0005829">
    <property type="term" value="C:cytosol"/>
    <property type="evidence" value="ECO:0007669"/>
    <property type="project" value="TreeGrafter"/>
</dbReference>
<dbReference type="InterPro" id="IPR011545">
    <property type="entry name" value="DEAD/DEAH_box_helicase_dom"/>
</dbReference>
<dbReference type="PANTHER" id="PTHR47959">
    <property type="entry name" value="ATP-DEPENDENT RNA HELICASE RHLE-RELATED"/>
    <property type="match status" value="1"/>
</dbReference>
<evidence type="ECO:0000313" key="9">
    <source>
        <dbReference type="EMBL" id="GGB48820.1"/>
    </source>
</evidence>
<evidence type="ECO:0000256" key="4">
    <source>
        <dbReference type="ARBA" id="ARBA00022840"/>
    </source>
</evidence>
<dbReference type="InterPro" id="IPR054712">
    <property type="entry name" value="Cas3-like_dom"/>
</dbReference>
<dbReference type="Pfam" id="PF22590">
    <property type="entry name" value="Cas3-like_C_2"/>
    <property type="match status" value="1"/>
</dbReference>
<reference evidence="9" key="2">
    <citation type="submission" date="2020-09" db="EMBL/GenBank/DDBJ databases">
        <authorList>
            <person name="Sun Q."/>
            <person name="Zhou Y."/>
        </authorList>
    </citation>
    <scope>NUCLEOTIDE SEQUENCE</scope>
    <source>
        <strain evidence="9">CGMCC 1.12827</strain>
    </source>
</reference>
<dbReference type="AlphaFoldDB" id="A0A916TK12"/>
<dbReference type="InterPro" id="IPR006474">
    <property type="entry name" value="Helicase_Cas3_CRISPR-ass_core"/>
</dbReference>
<comment type="similarity">
    <text evidence="6">Belongs to the DEAD box helicase family.</text>
</comment>
<comment type="caution">
    <text evidence="9">The sequence shown here is derived from an EMBL/GenBank/DDBJ whole genome shotgun (WGS) entry which is preliminary data.</text>
</comment>
<keyword evidence="4" id="KW-0067">ATP-binding</keyword>
<accession>A0A916TK12</accession>
<evidence type="ECO:0000256" key="7">
    <source>
        <dbReference type="SAM" id="MobiDB-lite"/>
    </source>
</evidence>
<dbReference type="GO" id="GO:0003724">
    <property type="term" value="F:RNA helicase activity"/>
    <property type="evidence" value="ECO:0007669"/>
    <property type="project" value="TreeGrafter"/>
</dbReference>
<dbReference type="GO" id="GO:0005524">
    <property type="term" value="F:ATP binding"/>
    <property type="evidence" value="ECO:0007669"/>
    <property type="project" value="UniProtKB-KW"/>
</dbReference>
<sequence>MRYNSFEEFFRAATGSEPYPYQRRIATVGVRLPDVIDVPPGLGKTAAIVLGWLWRVLTAGDDSVPRRLVIALPMRTLTRQTVNVIPGWIASLDLEDLVGVTELVGGMSAEGHSWRQRPGQFQILVATVDMSISRMLMRGYGLSRGVYPIDAGLLWNDTHLVVDETQLAPASTVTARQIAAFQTQYGSVATGLTCMTATLDTALLDTVDNPFDENTIVVRIGDDDLTPAVTQRLNAKRVVRQLLTATDNPRILAQAVAERHRYGLTLVIVNTVDTAVSIYKLLTARNSPLLDTPVLVLHSKFRPADRDRQFDELSRLDNVVVVSTQVVEAGVDLDARTLITEVAPWASVIQRSGRCNRAGVRDDAELWWFPSGKKSPYDRSDLESSADALRSLEGEPVTNAQLLNMGSEVKTSAPRLQTLRRSDFLALFDTSPDLSGNDLDISPYIRDTDDLDVSLAWVDFGGEKSPPDDLVIPGFEERCRAHISDVKNLLKVLQRRNENLWYFDVAQPYWGGPKWLSLRAGPPVRPGQVFVINAVAGGYTPALGLAPDSTAAVASAVSSDSAEAEPEGGQRPASDGNTSDSGAWCTDR</sequence>
<organism evidence="9 10">
    <name type="scientific">Gordonia jinhuaensis</name>
    <dbReference type="NCBI Taxonomy" id="1517702"/>
    <lineage>
        <taxon>Bacteria</taxon>
        <taxon>Bacillati</taxon>
        <taxon>Actinomycetota</taxon>
        <taxon>Actinomycetes</taxon>
        <taxon>Mycobacteriales</taxon>
        <taxon>Gordoniaceae</taxon>
        <taxon>Gordonia</taxon>
    </lineage>
</organism>
<keyword evidence="10" id="KW-1185">Reference proteome</keyword>
<dbReference type="PANTHER" id="PTHR47959:SF16">
    <property type="entry name" value="CRISPR-ASSOCIATED NUCLEASE_HELICASE CAS3-RELATED"/>
    <property type="match status" value="1"/>
</dbReference>
<dbReference type="InterPro" id="IPR001650">
    <property type="entry name" value="Helicase_C-like"/>
</dbReference>
<dbReference type="InterPro" id="IPR027417">
    <property type="entry name" value="P-loop_NTPase"/>
</dbReference>
<dbReference type="NCBIfam" id="TIGR01587">
    <property type="entry name" value="cas3_core"/>
    <property type="match status" value="1"/>
</dbReference>
<protein>
    <recommendedName>
        <fullName evidence="8">Helicase C-terminal domain-containing protein</fullName>
    </recommendedName>
</protein>
<keyword evidence="5" id="KW-0051">Antiviral defense</keyword>
<dbReference type="InterPro" id="IPR050079">
    <property type="entry name" value="DEAD_box_RNA_helicase"/>
</dbReference>
<dbReference type="Proteomes" id="UP000621454">
    <property type="component" value="Unassembled WGS sequence"/>
</dbReference>
<dbReference type="GO" id="GO:0051607">
    <property type="term" value="P:defense response to virus"/>
    <property type="evidence" value="ECO:0007669"/>
    <property type="project" value="UniProtKB-KW"/>
</dbReference>
<keyword evidence="3" id="KW-0347">Helicase</keyword>
<dbReference type="Pfam" id="PF00270">
    <property type="entry name" value="DEAD"/>
    <property type="match status" value="1"/>
</dbReference>
<feature type="region of interest" description="Disordered" evidence="7">
    <location>
        <begin position="554"/>
        <end position="588"/>
    </location>
</feature>
<dbReference type="Gene3D" id="3.40.50.300">
    <property type="entry name" value="P-loop containing nucleotide triphosphate hydrolases"/>
    <property type="match status" value="2"/>
</dbReference>
<proteinExistence type="inferred from homology"/>
<evidence type="ECO:0000256" key="5">
    <source>
        <dbReference type="ARBA" id="ARBA00023118"/>
    </source>
</evidence>
<dbReference type="GO" id="GO:0003676">
    <property type="term" value="F:nucleic acid binding"/>
    <property type="evidence" value="ECO:0007669"/>
    <property type="project" value="InterPro"/>
</dbReference>
<keyword evidence="2" id="KW-0378">Hydrolase</keyword>
<evidence type="ECO:0000256" key="2">
    <source>
        <dbReference type="ARBA" id="ARBA00022801"/>
    </source>
</evidence>
<dbReference type="SUPFAM" id="SSF52540">
    <property type="entry name" value="P-loop containing nucleoside triphosphate hydrolases"/>
    <property type="match status" value="1"/>
</dbReference>
<evidence type="ECO:0000259" key="8">
    <source>
        <dbReference type="PROSITE" id="PS51194"/>
    </source>
</evidence>
<dbReference type="EMBL" id="BMGC01000084">
    <property type="protein sequence ID" value="GGB48820.1"/>
    <property type="molecule type" value="Genomic_DNA"/>
</dbReference>
<evidence type="ECO:0000256" key="3">
    <source>
        <dbReference type="ARBA" id="ARBA00022806"/>
    </source>
</evidence>
<reference evidence="9" key="1">
    <citation type="journal article" date="2014" name="Int. J. Syst. Evol. Microbiol.">
        <title>Complete genome sequence of Corynebacterium casei LMG S-19264T (=DSM 44701T), isolated from a smear-ripened cheese.</title>
        <authorList>
            <consortium name="US DOE Joint Genome Institute (JGI-PGF)"/>
            <person name="Walter F."/>
            <person name="Albersmeier A."/>
            <person name="Kalinowski J."/>
            <person name="Ruckert C."/>
        </authorList>
    </citation>
    <scope>NUCLEOTIDE SEQUENCE</scope>
    <source>
        <strain evidence="9">CGMCC 1.12827</strain>
    </source>
</reference>
<evidence type="ECO:0000256" key="6">
    <source>
        <dbReference type="ARBA" id="ARBA00038437"/>
    </source>
</evidence>
<evidence type="ECO:0000313" key="10">
    <source>
        <dbReference type="Proteomes" id="UP000621454"/>
    </source>
</evidence>
<feature type="domain" description="Helicase C-terminal" evidence="8">
    <location>
        <begin position="238"/>
        <end position="417"/>
    </location>
</feature>
<dbReference type="SMART" id="SM00490">
    <property type="entry name" value="HELICc"/>
    <property type="match status" value="1"/>
</dbReference>